<dbReference type="InterPro" id="IPR038377">
    <property type="entry name" value="Na/Glc_symporter_sf"/>
</dbReference>
<feature type="transmembrane region" description="Helical" evidence="12">
    <location>
        <begin position="193"/>
        <end position="211"/>
    </location>
</feature>
<protein>
    <submittedName>
        <fullName evidence="13">Transporter, SSS family</fullName>
    </submittedName>
</protein>
<feature type="transmembrane region" description="Helical" evidence="12">
    <location>
        <begin position="349"/>
        <end position="373"/>
    </location>
</feature>
<dbReference type="GO" id="GO:0015293">
    <property type="term" value="F:symporter activity"/>
    <property type="evidence" value="ECO:0007669"/>
    <property type="project" value="TreeGrafter"/>
</dbReference>
<evidence type="ECO:0000256" key="4">
    <source>
        <dbReference type="ARBA" id="ARBA00022475"/>
    </source>
</evidence>
<dbReference type="InterPro" id="IPR001734">
    <property type="entry name" value="Na/solute_symporter"/>
</dbReference>
<dbReference type="InterPro" id="IPR051163">
    <property type="entry name" value="Sodium:Solute_Symporter_SSF"/>
</dbReference>
<dbReference type="Pfam" id="PF00474">
    <property type="entry name" value="SSF"/>
    <property type="match status" value="1"/>
</dbReference>
<evidence type="ECO:0000256" key="7">
    <source>
        <dbReference type="ARBA" id="ARBA00023053"/>
    </source>
</evidence>
<keyword evidence="7" id="KW-0915">Sodium</keyword>
<reference evidence="14" key="1">
    <citation type="submission" date="2017-02" db="EMBL/GenBank/DDBJ databases">
        <authorList>
            <person name="Varghese N."/>
            <person name="Submissions S."/>
        </authorList>
    </citation>
    <scope>NUCLEOTIDE SEQUENCE [LARGE SCALE GENOMIC DNA]</scope>
    <source>
        <strain evidence="14">ATCC 700200</strain>
    </source>
</reference>
<feature type="transmembrane region" description="Helical" evidence="12">
    <location>
        <begin position="75"/>
        <end position="98"/>
    </location>
</feature>
<dbReference type="OrthoDB" id="9814523at2"/>
<dbReference type="Gene3D" id="1.20.1730.10">
    <property type="entry name" value="Sodium/glucose cotransporter"/>
    <property type="match status" value="1"/>
</dbReference>
<name>A0A1T4WRQ6_9BACT</name>
<accession>A0A1T4WRQ6</accession>
<dbReference type="NCBIfam" id="TIGR00813">
    <property type="entry name" value="sss"/>
    <property type="match status" value="1"/>
</dbReference>
<dbReference type="RefSeq" id="WP_078811809.1">
    <property type="nucleotide sequence ID" value="NZ_FUYE01000002.1"/>
</dbReference>
<feature type="transmembrane region" description="Helical" evidence="12">
    <location>
        <begin position="162"/>
        <end position="181"/>
    </location>
</feature>
<feature type="transmembrane region" description="Helical" evidence="12">
    <location>
        <begin position="253"/>
        <end position="272"/>
    </location>
</feature>
<feature type="transmembrane region" description="Helical" evidence="12">
    <location>
        <begin position="6"/>
        <end position="22"/>
    </location>
</feature>
<dbReference type="AlphaFoldDB" id="A0A1T4WRQ6"/>
<dbReference type="EMBL" id="FUYE01000002">
    <property type="protein sequence ID" value="SKA80062.1"/>
    <property type="molecule type" value="Genomic_DNA"/>
</dbReference>
<keyword evidence="3" id="KW-0813">Transport</keyword>
<evidence type="ECO:0000256" key="1">
    <source>
        <dbReference type="ARBA" id="ARBA00004651"/>
    </source>
</evidence>
<dbReference type="PANTHER" id="PTHR42985">
    <property type="entry name" value="SODIUM-COUPLED MONOCARBOXYLATE TRANSPORTER"/>
    <property type="match status" value="1"/>
</dbReference>
<dbReference type="PANTHER" id="PTHR42985:SF47">
    <property type="entry name" value="INTEGRAL MEMBRANE TRANSPORT PROTEIN"/>
    <property type="match status" value="1"/>
</dbReference>
<feature type="transmembrane region" description="Helical" evidence="12">
    <location>
        <begin position="293"/>
        <end position="318"/>
    </location>
</feature>
<evidence type="ECO:0000256" key="6">
    <source>
        <dbReference type="ARBA" id="ARBA00022989"/>
    </source>
</evidence>
<feature type="transmembrane region" description="Helical" evidence="12">
    <location>
        <begin position="428"/>
        <end position="448"/>
    </location>
</feature>
<feature type="transmembrane region" description="Helical" evidence="12">
    <location>
        <begin position="460"/>
        <end position="477"/>
    </location>
</feature>
<keyword evidence="14" id="KW-1185">Reference proteome</keyword>
<dbReference type="Proteomes" id="UP000190774">
    <property type="component" value="Unassembled WGS sequence"/>
</dbReference>
<keyword evidence="8" id="KW-0406">Ion transport</keyword>
<feature type="transmembrane region" description="Helical" evidence="12">
    <location>
        <begin position="394"/>
        <end position="416"/>
    </location>
</feature>
<keyword evidence="6 12" id="KW-1133">Transmembrane helix</keyword>
<proteinExistence type="inferred from homology"/>
<comment type="similarity">
    <text evidence="2 11">Belongs to the sodium:solute symporter (SSF) (TC 2.A.21) family.</text>
</comment>
<evidence type="ECO:0000313" key="14">
    <source>
        <dbReference type="Proteomes" id="UP000190774"/>
    </source>
</evidence>
<keyword evidence="5 12" id="KW-0812">Transmembrane</keyword>
<evidence type="ECO:0000256" key="10">
    <source>
        <dbReference type="ARBA" id="ARBA00023201"/>
    </source>
</evidence>
<dbReference type="PROSITE" id="PS50283">
    <property type="entry name" value="NA_SOLUT_SYMP_3"/>
    <property type="match status" value="1"/>
</dbReference>
<dbReference type="STRING" id="48467.SAMN02745166_00579"/>
<evidence type="ECO:0000256" key="5">
    <source>
        <dbReference type="ARBA" id="ARBA00022692"/>
    </source>
</evidence>
<evidence type="ECO:0000256" key="9">
    <source>
        <dbReference type="ARBA" id="ARBA00023136"/>
    </source>
</evidence>
<keyword evidence="10" id="KW-0739">Sodium transport</keyword>
<evidence type="ECO:0000313" key="13">
    <source>
        <dbReference type="EMBL" id="SKA80062.1"/>
    </source>
</evidence>
<feature type="transmembrane region" description="Helical" evidence="12">
    <location>
        <begin position="42"/>
        <end position="63"/>
    </location>
</feature>
<evidence type="ECO:0000256" key="11">
    <source>
        <dbReference type="RuleBase" id="RU362091"/>
    </source>
</evidence>
<evidence type="ECO:0000256" key="3">
    <source>
        <dbReference type="ARBA" id="ARBA00022448"/>
    </source>
</evidence>
<dbReference type="GO" id="GO:0005886">
    <property type="term" value="C:plasma membrane"/>
    <property type="evidence" value="ECO:0007669"/>
    <property type="project" value="UniProtKB-SubCell"/>
</dbReference>
<evidence type="ECO:0000256" key="12">
    <source>
        <dbReference type="SAM" id="Phobius"/>
    </source>
</evidence>
<organism evidence="13 14">
    <name type="scientific">Prosthecobacter debontii</name>
    <dbReference type="NCBI Taxonomy" id="48467"/>
    <lineage>
        <taxon>Bacteria</taxon>
        <taxon>Pseudomonadati</taxon>
        <taxon>Verrucomicrobiota</taxon>
        <taxon>Verrucomicrobiia</taxon>
        <taxon>Verrucomicrobiales</taxon>
        <taxon>Verrucomicrobiaceae</taxon>
        <taxon>Prosthecobacter</taxon>
    </lineage>
</organism>
<feature type="transmembrane region" description="Helical" evidence="12">
    <location>
        <begin position="137"/>
        <end position="156"/>
    </location>
</feature>
<dbReference type="CDD" id="cd11493">
    <property type="entry name" value="SLC5sbd_NIS-like_u1"/>
    <property type="match status" value="1"/>
</dbReference>
<evidence type="ECO:0000256" key="2">
    <source>
        <dbReference type="ARBA" id="ARBA00006434"/>
    </source>
</evidence>
<feature type="transmembrane region" description="Helical" evidence="12">
    <location>
        <begin position="497"/>
        <end position="516"/>
    </location>
</feature>
<comment type="subcellular location">
    <subcellularLocation>
        <location evidence="1">Cell membrane</location>
        <topology evidence="1">Multi-pass membrane protein</topology>
    </subcellularLocation>
</comment>
<sequence length="526" mass="57270">MPYLIDAIVIVAYFGLIIGIGLSQRSKSGSVEGFTLGDRQIAWWAVLASILAAEISAATFLGAPEAGYSRQNWSYAQFAIGTVMARIIVSFLFIPVFYKHGVISLYEFLETRFGPVTRKFASITFMFTRVLAMGTRLYVSAIILVLAVALWQGGAVDAQTKFWLYAGAVVVVTLLTALYTSVGGIRAVIWTDFIQVGVLVASLGFTIPYLLMKIPGGWETVGEVIKNPVFFDFAKPAEAGAWAWFKNVFTSEYTIWAAIIGSTFVTMSTHGIDQDTVQRMLTAKNRRQSAFATILSGIVDLPIVSAFILIGVLLKAYYMAHPSAELPAESREVFPFFIMHEMPAGMRGLVTAGILATAMGSLSTALNALATSLSRDFILPRLGEDAPEAKKISVLRWSTVFFAILIIGVGVWTAWFMAHNPKVEILPLVLGILGFTFGSLLGVFLLAVLTRTRGSDAGNIIAMTCGILAVLFLSNVLGVQKALGMKTPFVLSFPWRITLGTFVTVAIAILFPTPLVKQHHRYLAEK</sequence>
<gene>
    <name evidence="13" type="ORF">SAMN02745166_00579</name>
</gene>
<keyword evidence="9 12" id="KW-0472">Membrane</keyword>
<evidence type="ECO:0000256" key="8">
    <source>
        <dbReference type="ARBA" id="ARBA00023065"/>
    </source>
</evidence>
<keyword evidence="4" id="KW-1003">Cell membrane</keyword>
<dbReference type="GO" id="GO:0006814">
    <property type="term" value="P:sodium ion transport"/>
    <property type="evidence" value="ECO:0007669"/>
    <property type="project" value="UniProtKB-KW"/>
</dbReference>